<accession>A0A478FTE1</accession>
<dbReference type="AlphaFoldDB" id="A0A478FTE1"/>
<sequence>MSALTKAAIGGGAVLAVSSGGYGMSFLFRGIMPDFSTLEEQEITTYDTSKYAKDFKPFFIDDVFEDNQKWWDWSYNTRWLEDNSDSSSMKAKKKFQGVTGGYKDKDGSDTNSLKQKCKEAYGANSNGDVLDSTDATDKFETKDIWRYCSIKGVKPVLVSGYATTKFGGKTGLAESLVSVKDEHKESNDWFWEIREREFRVGVKTKSKKTQEPAGTKAKTGKKFDLLYKNEKNRTVKELCREIYETNQNDGSTKNIEESDIKRFCFLTPVTTDN</sequence>
<dbReference type="EMBL" id="BIMN01000003">
    <property type="protein sequence ID" value="GCE63656.1"/>
    <property type="molecule type" value="Genomic_DNA"/>
</dbReference>
<gene>
    <name evidence="1" type="ORF">MHSWG343_06560</name>
</gene>
<comment type="caution">
    <text evidence="1">The sequence shown here is derived from an EMBL/GenBank/DDBJ whole genome shotgun (WGS) entry which is preliminary data.</text>
</comment>
<name>A0A478FTE1_9MOLU</name>
<proteinExistence type="predicted"/>
<dbReference type="RefSeq" id="WP_216083338.1">
    <property type="nucleotide sequence ID" value="NZ_CACTIB010000021.1"/>
</dbReference>
<evidence type="ECO:0000313" key="2">
    <source>
        <dbReference type="Proteomes" id="UP000324831"/>
    </source>
</evidence>
<reference evidence="1 2" key="1">
    <citation type="submission" date="2019-01" db="EMBL/GenBank/DDBJ databases">
        <title>Draft genome sequences of Candidatus Mycoplasma haemohominis SWG34-3 identified from a patient with pyrexia, anemia and liver dysfunction.</title>
        <authorList>
            <person name="Sekizuka T."/>
            <person name="Hattori N."/>
            <person name="Katano H."/>
            <person name="Takuma T."/>
            <person name="Ito T."/>
            <person name="Arai N."/>
            <person name="Yanai R."/>
            <person name="Ishii S."/>
            <person name="Miura Y."/>
            <person name="Tokunaga T."/>
            <person name="Watanabe H."/>
            <person name="Nomura N."/>
            <person name="Eguchi J."/>
            <person name="Arai T."/>
            <person name="Hasegawa H."/>
            <person name="Nakamaki T."/>
            <person name="Wakita T."/>
            <person name="Niki Y."/>
            <person name="Kuroda M."/>
        </authorList>
    </citation>
    <scope>NUCLEOTIDE SEQUENCE [LARGE SCALE GENOMIC DNA]</scope>
    <source>
        <strain evidence="1">SWG34-3</strain>
    </source>
</reference>
<evidence type="ECO:0000313" key="1">
    <source>
        <dbReference type="EMBL" id="GCE63656.1"/>
    </source>
</evidence>
<protein>
    <submittedName>
        <fullName evidence="1">Uncharacterized protein</fullName>
    </submittedName>
</protein>
<organism evidence="1 2">
    <name type="scientific">Candidatus Mycoplasma haematohominis</name>
    <dbReference type="NCBI Taxonomy" id="1494318"/>
    <lineage>
        <taxon>Bacteria</taxon>
        <taxon>Bacillati</taxon>
        <taxon>Mycoplasmatota</taxon>
        <taxon>Mollicutes</taxon>
        <taxon>Mycoplasmataceae</taxon>
        <taxon>Mycoplasma</taxon>
    </lineage>
</organism>
<dbReference type="Proteomes" id="UP000324831">
    <property type="component" value="Unassembled WGS sequence"/>
</dbReference>